<evidence type="ECO:0000313" key="1">
    <source>
        <dbReference type="EMBL" id="GCA65462.1"/>
    </source>
</evidence>
<gene>
    <name evidence="1" type="ORF">KIPB_017172</name>
</gene>
<dbReference type="EMBL" id="BDIP01011208">
    <property type="protein sequence ID" value="GCA65462.1"/>
    <property type="molecule type" value="Genomic_DNA"/>
</dbReference>
<accession>A0A391PFS0</accession>
<proteinExistence type="predicted"/>
<feature type="non-terminal residue" evidence="1">
    <location>
        <position position="1"/>
    </location>
</feature>
<name>A0A391PFS0_9EUKA</name>
<evidence type="ECO:0000313" key="2">
    <source>
        <dbReference type="Proteomes" id="UP000265618"/>
    </source>
</evidence>
<keyword evidence="2" id="KW-1185">Reference proteome</keyword>
<sequence>LLPSKPQTVSFDTH</sequence>
<dbReference type="Proteomes" id="UP000265618">
    <property type="component" value="Unassembled WGS sequence"/>
</dbReference>
<reference evidence="1 2" key="1">
    <citation type="journal article" date="2018" name="PLoS ONE">
        <title>The draft genome of Kipferlia bialata reveals reductive genome evolution in fornicate parasites.</title>
        <authorList>
            <person name="Tanifuji G."/>
            <person name="Takabayashi S."/>
            <person name="Kume K."/>
            <person name="Takagi M."/>
            <person name="Nakayama T."/>
            <person name="Kamikawa R."/>
            <person name="Inagaki Y."/>
            <person name="Hashimoto T."/>
        </authorList>
    </citation>
    <scope>NUCLEOTIDE SEQUENCE [LARGE SCALE GENOMIC DNA]</scope>
    <source>
        <strain evidence="1">NY0173</strain>
    </source>
</reference>
<comment type="caution">
    <text evidence="1">The sequence shown here is derived from an EMBL/GenBank/DDBJ whole genome shotgun (WGS) entry which is preliminary data.</text>
</comment>
<organism evidence="1 2">
    <name type="scientific">Kipferlia bialata</name>
    <dbReference type="NCBI Taxonomy" id="797122"/>
    <lineage>
        <taxon>Eukaryota</taxon>
        <taxon>Metamonada</taxon>
        <taxon>Carpediemonas-like organisms</taxon>
        <taxon>Kipferlia</taxon>
    </lineage>
</organism>
<protein>
    <submittedName>
        <fullName evidence="1">Uncharacterized protein</fullName>
    </submittedName>
</protein>